<dbReference type="Proteomes" id="UP000287171">
    <property type="component" value="Unassembled WGS sequence"/>
</dbReference>
<keyword evidence="1" id="KW-0732">Signal</keyword>
<sequence>MKNLTKRKLVMLAGAAGALIMLAVMAGAFFLMPMMASANSNAATPTATATNTKKGAAYCQQFEQDLAKRLNISVDTLQQARKGASSDVIDQMVKDGKLKQAQATKIKQRIANSKGQSCPNLGKAKASPAAKIFKKYHTDALQQLAQGLHLSSDQLTAQLKSGKNLTAIATAQHVSSNDLKTLVQNTINSVLKKAVSAGDLTQKRADAITAAIQKHPQFVEKMLKHTGKKQA</sequence>
<name>A0A402B6P5_9CHLR</name>
<accession>A0A402B6P5</accession>
<evidence type="ECO:0000313" key="3">
    <source>
        <dbReference type="Proteomes" id="UP000287171"/>
    </source>
</evidence>
<comment type="caution">
    <text evidence="2">The sequence shown here is derived from an EMBL/GenBank/DDBJ whole genome shotgun (WGS) entry which is preliminary data.</text>
</comment>
<dbReference type="InterPro" id="IPR006311">
    <property type="entry name" value="TAT_signal"/>
</dbReference>
<keyword evidence="3" id="KW-1185">Reference proteome</keyword>
<feature type="signal peptide" evidence="1">
    <location>
        <begin position="1"/>
        <end position="42"/>
    </location>
</feature>
<dbReference type="AlphaFoldDB" id="A0A402B6P5"/>
<feature type="chain" id="PRO_5019140534" evidence="1">
    <location>
        <begin position="43"/>
        <end position="231"/>
    </location>
</feature>
<evidence type="ECO:0000256" key="1">
    <source>
        <dbReference type="SAM" id="SignalP"/>
    </source>
</evidence>
<dbReference type="RefSeq" id="WP_126627418.1">
    <property type="nucleotide sequence ID" value="NZ_BIFT01000001.1"/>
</dbReference>
<gene>
    <name evidence="2" type="ORF">KDA_25150</name>
</gene>
<dbReference type="OrthoDB" id="156341at2"/>
<protein>
    <submittedName>
        <fullName evidence="2">Uncharacterized protein</fullName>
    </submittedName>
</protein>
<proteinExistence type="predicted"/>
<evidence type="ECO:0000313" key="2">
    <source>
        <dbReference type="EMBL" id="GCE27031.1"/>
    </source>
</evidence>
<dbReference type="EMBL" id="BIFT01000001">
    <property type="protein sequence ID" value="GCE27031.1"/>
    <property type="molecule type" value="Genomic_DNA"/>
</dbReference>
<organism evidence="2 3">
    <name type="scientific">Dictyobacter alpinus</name>
    <dbReference type="NCBI Taxonomy" id="2014873"/>
    <lineage>
        <taxon>Bacteria</taxon>
        <taxon>Bacillati</taxon>
        <taxon>Chloroflexota</taxon>
        <taxon>Ktedonobacteria</taxon>
        <taxon>Ktedonobacterales</taxon>
        <taxon>Dictyobacteraceae</taxon>
        <taxon>Dictyobacter</taxon>
    </lineage>
</organism>
<dbReference type="PROSITE" id="PS51318">
    <property type="entry name" value="TAT"/>
    <property type="match status" value="1"/>
</dbReference>
<reference evidence="3" key="1">
    <citation type="submission" date="2018-12" db="EMBL/GenBank/DDBJ databases">
        <title>Tengunoibacter tsumagoiensis gen. nov., sp. nov., Dictyobacter kobayashii sp. nov., D. alpinus sp. nov., and D. joshuensis sp. nov. and description of Dictyobacteraceae fam. nov. within the order Ktedonobacterales isolated from Tengu-no-mugimeshi.</title>
        <authorList>
            <person name="Wang C.M."/>
            <person name="Zheng Y."/>
            <person name="Sakai Y."/>
            <person name="Toyoda A."/>
            <person name="Minakuchi Y."/>
            <person name="Abe K."/>
            <person name="Yokota A."/>
            <person name="Yabe S."/>
        </authorList>
    </citation>
    <scope>NUCLEOTIDE SEQUENCE [LARGE SCALE GENOMIC DNA]</scope>
    <source>
        <strain evidence="3">Uno16</strain>
    </source>
</reference>